<gene>
    <name evidence="2" type="ORF">P7K49_025966</name>
</gene>
<evidence type="ECO:0000256" key="1">
    <source>
        <dbReference type="SAM" id="MobiDB-lite"/>
    </source>
</evidence>
<evidence type="ECO:0000313" key="3">
    <source>
        <dbReference type="Proteomes" id="UP001266305"/>
    </source>
</evidence>
<feature type="compositionally biased region" description="Basic and acidic residues" evidence="1">
    <location>
        <begin position="27"/>
        <end position="38"/>
    </location>
</feature>
<reference evidence="2 3" key="1">
    <citation type="submission" date="2023-05" db="EMBL/GenBank/DDBJ databases">
        <title>B98-5 Cell Line De Novo Hybrid Assembly: An Optical Mapping Approach.</title>
        <authorList>
            <person name="Kananen K."/>
            <person name="Auerbach J.A."/>
            <person name="Kautto E."/>
            <person name="Blachly J.S."/>
        </authorList>
    </citation>
    <scope>NUCLEOTIDE SEQUENCE [LARGE SCALE GENOMIC DNA]</scope>
    <source>
        <strain evidence="2">B95-8</strain>
        <tissue evidence="2">Cell line</tissue>
    </source>
</reference>
<name>A0ABQ9UIP7_SAGOE</name>
<keyword evidence="3" id="KW-1185">Reference proteome</keyword>
<evidence type="ECO:0000313" key="2">
    <source>
        <dbReference type="EMBL" id="KAK2096932.1"/>
    </source>
</evidence>
<sequence length="60" mass="6532">MLVRNTNRMPCEQVPAKAALLDIPQHECHNDGLDKGQDGHSQCHPLDNSDGRGEPSSVDP</sequence>
<protein>
    <submittedName>
        <fullName evidence="2">Uncharacterized protein</fullName>
    </submittedName>
</protein>
<comment type="caution">
    <text evidence="2">The sequence shown here is derived from an EMBL/GenBank/DDBJ whole genome shotgun (WGS) entry which is preliminary data.</text>
</comment>
<feature type="region of interest" description="Disordered" evidence="1">
    <location>
        <begin position="27"/>
        <end position="60"/>
    </location>
</feature>
<feature type="non-terminal residue" evidence="2">
    <location>
        <position position="60"/>
    </location>
</feature>
<accession>A0ABQ9UIP7</accession>
<dbReference type="EMBL" id="JASSZA010000012">
    <property type="protein sequence ID" value="KAK2096932.1"/>
    <property type="molecule type" value="Genomic_DNA"/>
</dbReference>
<organism evidence="2 3">
    <name type="scientific">Saguinus oedipus</name>
    <name type="common">Cotton-top tamarin</name>
    <name type="synonym">Oedipomidas oedipus</name>
    <dbReference type="NCBI Taxonomy" id="9490"/>
    <lineage>
        <taxon>Eukaryota</taxon>
        <taxon>Metazoa</taxon>
        <taxon>Chordata</taxon>
        <taxon>Craniata</taxon>
        <taxon>Vertebrata</taxon>
        <taxon>Euteleostomi</taxon>
        <taxon>Mammalia</taxon>
        <taxon>Eutheria</taxon>
        <taxon>Euarchontoglires</taxon>
        <taxon>Primates</taxon>
        <taxon>Haplorrhini</taxon>
        <taxon>Platyrrhini</taxon>
        <taxon>Cebidae</taxon>
        <taxon>Callitrichinae</taxon>
        <taxon>Saguinus</taxon>
    </lineage>
</organism>
<proteinExistence type="predicted"/>
<dbReference type="Proteomes" id="UP001266305">
    <property type="component" value="Unassembled WGS sequence"/>
</dbReference>